<keyword evidence="1" id="KW-0812">Transmembrane</keyword>
<proteinExistence type="predicted"/>
<keyword evidence="1" id="KW-1133">Transmembrane helix</keyword>
<feature type="transmembrane region" description="Helical" evidence="1">
    <location>
        <begin position="148"/>
        <end position="166"/>
    </location>
</feature>
<reference evidence="2" key="1">
    <citation type="submission" date="2023-03" db="EMBL/GenBank/DDBJ databases">
        <title>Andean soil-derived lignocellulolytic bacterial consortium as a source of novel taxa and putative plastic-active enzymes.</title>
        <authorList>
            <person name="Diaz-Garcia L."/>
            <person name="Chuvochina M."/>
            <person name="Feuerriegel G."/>
            <person name="Bunk B."/>
            <person name="Sproer C."/>
            <person name="Streit W.R."/>
            <person name="Rodriguez L.M."/>
            <person name="Overmann J."/>
            <person name="Jimenez D.J."/>
        </authorList>
    </citation>
    <scope>NUCLEOTIDE SEQUENCE</scope>
    <source>
        <strain evidence="2">MAG 833</strain>
    </source>
</reference>
<protein>
    <recommendedName>
        <fullName evidence="4">Transmembrane protein</fullName>
    </recommendedName>
</protein>
<dbReference type="Proteomes" id="UP001213664">
    <property type="component" value="Chromosome"/>
</dbReference>
<organism evidence="2 3">
    <name type="scientific">Candidatus Brevundimonas colombiensis</name>
    <dbReference type="NCBI Taxonomy" id="3121376"/>
    <lineage>
        <taxon>Bacteria</taxon>
        <taxon>Pseudomonadati</taxon>
        <taxon>Pseudomonadota</taxon>
        <taxon>Alphaproteobacteria</taxon>
        <taxon>Caulobacterales</taxon>
        <taxon>Caulobacteraceae</taxon>
        <taxon>Brevundimonas</taxon>
    </lineage>
</organism>
<gene>
    <name evidence="2" type="ORF">P0Y50_10880</name>
</gene>
<keyword evidence="1" id="KW-0472">Membrane</keyword>
<evidence type="ECO:0000313" key="3">
    <source>
        <dbReference type="Proteomes" id="UP001213664"/>
    </source>
</evidence>
<evidence type="ECO:0000313" key="2">
    <source>
        <dbReference type="EMBL" id="WEK39050.1"/>
    </source>
</evidence>
<dbReference type="EMBL" id="CP119326">
    <property type="protein sequence ID" value="WEK39050.1"/>
    <property type="molecule type" value="Genomic_DNA"/>
</dbReference>
<name>A0AAJ6BIP9_9CAUL</name>
<dbReference type="AlphaFoldDB" id="A0AAJ6BIP9"/>
<evidence type="ECO:0008006" key="4">
    <source>
        <dbReference type="Google" id="ProtNLM"/>
    </source>
</evidence>
<sequence>MTDPDKDWSDLTQVWTAPAVGEPALDAHLIRELRMRDRLARLNFAGEIAGGVAVIALIAWATWTKGLPWSVALTALGFVGFALVMTLWSRSGDPGLLTDTPQVALRSALAQARAGLRWAWAGVAISIAGMAFMTTAALLLPGQRGTDHRLMAGLGGVLILCIGFYLRHAKLCRQRMAAHEATLNALADGSTKTL</sequence>
<evidence type="ECO:0000256" key="1">
    <source>
        <dbReference type="SAM" id="Phobius"/>
    </source>
</evidence>
<feature type="transmembrane region" description="Helical" evidence="1">
    <location>
        <begin position="69"/>
        <end position="88"/>
    </location>
</feature>
<accession>A0AAJ6BIP9</accession>
<feature type="transmembrane region" description="Helical" evidence="1">
    <location>
        <begin position="44"/>
        <end position="63"/>
    </location>
</feature>
<feature type="transmembrane region" description="Helical" evidence="1">
    <location>
        <begin position="118"/>
        <end position="142"/>
    </location>
</feature>